<evidence type="ECO:0000256" key="2">
    <source>
        <dbReference type="ARBA" id="ARBA00016700"/>
    </source>
</evidence>
<feature type="domain" description="NFACT RNA-binding" evidence="5">
    <location>
        <begin position="1"/>
        <end position="111"/>
    </location>
</feature>
<evidence type="ECO:0000256" key="4">
    <source>
        <dbReference type="SAM" id="MobiDB-lite"/>
    </source>
</evidence>
<dbReference type="PANTHER" id="PTHR13049:SF2">
    <property type="entry name" value="COILED-COIL DOMAIN-CONTAINING PROTEIN 25"/>
    <property type="match status" value="1"/>
</dbReference>
<reference evidence="7" key="1">
    <citation type="submission" date="2022-11" db="UniProtKB">
        <authorList>
            <consortium name="WormBaseParasite"/>
        </authorList>
    </citation>
    <scope>IDENTIFICATION</scope>
</reference>
<dbReference type="AlphaFoldDB" id="A0A914XWX7"/>
<organism evidence="6 7">
    <name type="scientific">Panagrolaimus superbus</name>
    <dbReference type="NCBI Taxonomy" id="310955"/>
    <lineage>
        <taxon>Eukaryota</taxon>
        <taxon>Metazoa</taxon>
        <taxon>Ecdysozoa</taxon>
        <taxon>Nematoda</taxon>
        <taxon>Chromadorea</taxon>
        <taxon>Rhabditida</taxon>
        <taxon>Tylenchina</taxon>
        <taxon>Panagrolaimomorpha</taxon>
        <taxon>Panagrolaimoidea</taxon>
        <taxon>Panagrolaimidae</taxon>
        <taxon>Panagrolaimus</taxon>
    </lineage>
</organism>
<dbReference type="WBParaSite" id="PSU_v2.g11715.t1">
    <property type="protein sequence ID" value="PSU_v2.g11715.t1"/>
    <property type="gene ID" value="PSU_v2.g11715"/>
</dbReference>
<accession>A0A914XWX7</accession>
<keyword evidence="6" id="KW-1185">Reference proteome</keyword>
<dbReference type="Proteomes" id="UP000887577">
    <property type="component" value="Unplaced"/>
</dbReference>
<dbReference type="Pfam" id="PF05670">
    <property type="entry name" value="NFACT-R_1"/>
    <property type="match status" value="1"/>
</dbReference>
<evidence type="ECO:0000313" key="7">
    <source>
        <dbReference type="WBParaSite" id="PSU_v2.g11715.t1"/>
    </source>
</evidence>
<evidence type="ECO:0000256" key="1">
    <source>
        <dbReference type="ARBA" id="ARBA00008998"/>
    </source>
</evidence>
<feature type="region of interest" description="Disordered" evidence="4">
    <location>
        <begin position="151"/>
        <end position="179"/>
    </location>
</feature>
<evidence type="ECO:0000313" key="6">
    <source>
        <dbReference type="Proteomes" id="UP000887577"/>
    </source>
</evidence>
<protein>
    <recommendedName>
        <fullName evidence="2">Coiled-coil domain-containing protein 25</fullName>
    </recommendedName>
</protein>
<dbReference type="InterPro" id="IPR039730">
    <property type="entry name" value="Jlp2/Ccd25"/>
</dbReference>
<evidence type="ECO:0000259" key="5">
    <source>
        <dbReference type="Pfam" id="PF05670"/>
    </source>
</evidence>
<proteinExistence type="inferred from homology"/>
<dbReference type="InterPro" id="IPR008532">
    <property type="entry name" value="NFACT_RNA-bd"/>
</dbReference>
<evidence type="ECO:0000256" key="3">
    <source>
        <dbReference type="ARBA" id="ARBA00024214"/>
    </source>
</evidence>
<name>A0A914XWX7_9BILA</name>
<comment type="similarity">
    <text evidence="1">Belongs to the CCDC25 family.</text>
</comment>
<sequence>MVIKFESTKSDPPTLIYMGRDKEENEHLIRWGWPEDVWFHVDKLSSAHVYLRLQPGQTIDSISQELIEDCAQLVKANSIEGCKINNVEIVYTMWENLKKTGDMVVGQVGFRSQKAVKKMRVEKKNNDILNRLNKTKVVDDKIDYRLEREKRDTRERQKEREQQRILKEKEKAEKDAVEREKAAYSYDNVFANSEMTTNQSGYESDDFM</sequence>
<dbReference type="PANTHER" id="PTHR13049">
    <property type="entry name" value="DUF814-RELATED"/>
    <property type="match status" value="1"/>
</dbReference>
<comment type="subunit">
    <text evidence="3">Interacts (via cytoplasmic region) with ILK.</text>
</comment>